<evidence type="ECO:0000313" key="1">
    <source>
        <dbReference type="EMBL" id="ENZ32384.1"/>
    </source>
</evidence>
<evidence type="ECO:0008006" key="3">
    <source>
        <dbReference type="Google" id="ProtNLM"/>
    </source>
</evidence>
<dbReference type="HOGENOM" id="CLU_1178578_0_0_9"/>
<dbReference type="RefSeq" id="WP_002570557.1">
    <property type="nucleotide sequence ID" value="NZ_KB851139.1"/>
</dbReference>
<dbReference type="Proteomes" id="UP000013041">
    <property type="component" value="Unassembled WGS sequence"/>
</dbReference>
<protein>
    <recommendedName>
        <fullName evidence="3">Nucleoside 2-deoxyribosyltransferase</fullName>
    </recommendedName>
</protein>
<gene>
    <name evidence="1" type="ORF">HMPREF1097_05086</name>
</gene>
<organism evidence="1 2">
    <name type="scientific">Enterocloster bolteae 90B8</name>
    <dbReference type="NCBI Taxonomy" id="997897"/>
    <lineage>
        <taxon>Bacteria</taxon>
        <taxon>Bacillati</taxon>
        <taxon>Bacillota</taxon>
        <taxon>Clostridia</taxon>
        <taxon>Lachnospirales</taxon>
        <taxon>Lachnospiraceae</taxon>
        <taxon>Enterocloster</taxon>
    </lineage>
</organism>
<sequence>MNKTCFVIMPIGTQSIGEISITEEKLREKYDYIIKNAILKADSTLEVIRADEELNPSSISNDIFTKLMHSQYVIADITYPNPNVFYELGIRHAIKPGTILIREKVDFSIPFDISHLRYIEYSQEPSGMEKLAEQLKRRFEFYNNNPDKPDNQFLELCSFTNYSPTVYGKPDTTKEEMVTNMFSLFLTNPGMLRALTDKSLTKEEQQQALFMELSKNPDEAKTLIQTLVKTGIIKV</sequence>
<dbReference type="EMBL" id="AGYG01000032">
    <property type="protein sequence ID" value="ENZ32384.1"/>
    <property type="molecule type" value="Genomic_DNA"/>
</dbReference>
<dbReference type="PATRIC" id="fig|997897.5.peg.5347"/>
<dbReference type="Gene3D" id="3.40.50.450">
    <property type="match status" value="1"/>
</dbReference>
<comment type="caution">
    <text evidence="1">The sequence shown here is derived from an EMBL/GenBank/DDBJ whole genome shotgun (WGS) entry which is preliminary data.</text>
</comment>
<evidence type="ECO:0000313" key="2">
    <source>
        <dbReference type="Proteomes" id="UP000013041"/>
    </source>
</evidence>
<accession>R0AHY1</accession>
<proteinExistence type="predicted"/>
<name>R0AHY1_9FIRM</name>
<reference evidence="1 2" key="1">
    <citation type="submission" date="2013-01" db="EMBL/GenBank/DDBJ databases">
        <title>The Genome Sequence of Clostridium bolteae 90B8.</title>
        <authorList>
            <consortium name="The Broad Institute Genome Sequencing Platform"/>
            <person name="Earl A."/>
            <person name="Ward D."/>
            <person name="Feldgarden M."/>
            <person name="Gevers D."/>
            <person name="Courvalin P."/>
            <person name="Lambert T."/>
            <person name="Walker B."/>
            <person name="Young S.K."/>
            <person name="Zeng Q."/>
            <person name="Gargeya S."/>
            <person name="Fitzgerald M."/>
            <person name="Haas B."/>
            <person name="Abouelleil A."/>
            <person name="Alvarado L."/>
            <person name="Arachchi H.M."/>
            <person name="Berlin A.M."/>
            <person name="Chapman S.B."/>
            <person name="Dewar J."/>
            <person name="Goldberg J."/>
            <person name="Griggs A."/>
            <person name="Gujja S."/>
            <person name="Hansen M."/>
            <person name="Howarth C."/>
            <person name="Imamovic A."/>
            <person name="Larimer J."/>
            <person name="McCowan C."/>
            <person name="Murphy C."/>
            <person name="Neiman D."/>
            <person name="Pearson M."/>
            <person name="Priest M."/>
            <person name="Roberts A."/>
            <person name="Saif S."/>
            <person name="Shea T."/>
            <person name="Sisk P."/>
            <person name="Sykes S."/>
            <person name="Wortman J."/>
            <person name="Nusbaum C."/>
            <person name="Birren B."/>
        </authorList>
    </citation>
    <scope>NUCLEOTIDE SEQUENCE [LARGE SCALE GENOMIC DNA]</scope>
    <source>
        <strain evidence="1 2">90B8</strain>
    </source>
</reference>
<dbReference type="AlphaFoldDB" id="R0AHY1"/>